<evidence type="ECO:0000313" key="6">
    <source>
        <dbReference type="Proteomes" id="UP000515154"/>
    </source>
</evidence>
<evidence type="ECO:0000256" key="5">
    <source>
        <dbReference type="SAM" id="MobiDB-lite"/>
    </source>
</evidence>
<dbReference type="GO" id="GO:0006297">
    <property type="term" value="P:nucleotide-excision repair, DNA gap filling"/>
    <property type="evidence" value="ECO:0007669"/>
    <property type="project" value="TreeGrafter"/>
</dbReference>
<proteinExistence type="predicted"/>
<dbReference type="GO" id="GO:1904161">
    <property type="term" value="P:DNA synthesis involved in UV-damage excision repair"/>
    <property type="evidence" value="ECO:0007669"/>
    <property type="project" value="TreeGrafter"/>
</dbReference>
<accession>A0A6P7SD48</accession>
<dbReference type="GO" id="GO:0006271">
    <property type="term" value="P:DNA strand elongation involved in DNA replication"/>
    <property type="evidence" value="ECO:0007669"/>
    <property type="project" value="TreeGrafter"/>
</dbReference>
<sequence length="473" mass="53262">MASTSIDTMYLDNLDEYINDENKVVTYSWLSITLQVHVNLAKQMLFNFVKQQRSEKDSDCLHVTYFVAGITDKKKDGTKVVFCSVVPEEKLETVKSSLQQLYSCHIYSVQKSKLKDSSVLYITDYQKMKESEIDSSRYSAVKYDAAQKTERKVKTEDIQPNSPLKTSDETSIKTKSDSNNNNNNSSTNSSKASVTKSVIAGMFAQCNKNNISKQASTDQSSNNSEPKKEQAAKKVSKKPTGVLSFFSSAGKSESIAIKSENTEPSRNTSNNMQKEVKKPLQESDSEDDMFQTKKRRRIVRNISSEEEDDLFQDKKRHRIVQNSSSEEEMEPEEPLPSPPSPEMMPTDADIKDDAREEGSAVENGSKQNTEETAARETESRIVVNKDGKRRKRIKRQKNKRFLDDEGFMVTKKVMVSDSTDVSDEETEKNSKPPTTAAPLVLSAAQLKKPVSKTSVPDKGQKKQSSLMSFFNKK</sequence>
<dbReference type="FunFam" id="3.90.1030.20:FF:000002">
    <property type="entry name" value="DNA polymerase delta subunit"/>
    <property type="match status" value="1"/>
</dbReference>
<feature type="compositionally biased region" description="Basic and acidic residues" evidence="5">
    <location>
        <begin position="348"/>
        <end position="358"/>
    </location>
</feature>
<dbReference type="GO" id="GO:0003887">
    <property type="term" value="F:DNA-directed DNA polymerase activity"/>
    <property type="evidence" value="ECO:0007669"/>
    <property type="project" value="TreeGrafter"/>
</dbReference>
<feature type="compositionally biased region" description="Basic and acidic residues" evidence="5">
    <location>
        <begin position="145"/>
        <end position="157"/>
    </location>
</feature>
<keyword evidence="3" id="KW-0235">DNA replication</keyword>
<dbReference type="RefSeq" id="XP_029636262.1">
    <property type="nucleotide sequence ID" value="XM_029780402.2"/>
</dbReference>
<feature type="compositionally biased region" description="Basic residues" evidence="5">
    <location>
        <begin position="387"/>
        <end position="399"/>
    </location>
</feature>
<keyword evidence="6" id="KW-1185">Reference proteome</keyword>
<protein>
    <recommendedName>
        <fullName evidence="2">DNA polymerase delta subunit 3</fullName>
    </recommendedName>
</protein>
<reference evidence="7" key="1">
    <citation type="submission" date="2025-08" db="UniProtKB">
        <authorList>
            <consortium name="RefSeq"/>
        </authorList>
    </citation>
    <scope>IDENTIFICATION</scope>
</reference>
<feature type="compositionally biased region" description="Polar residues" evidence="5">
    <location>
        <begin position="213"/>
        <end position="224"/>
    </location>
</feature>
<evidence type="ECO:0000256" key="3">
    <source>
        <dbReference type="ARBA" id="ARBA00022705"/>
    </source>
</evidence>
<organism evidence="6 7">
    <name type="scientific">Octopus sinensis</name>
    <name type="common">East Asian common octopus</name>
    <dbReference type="NCBI Taxonomy" id="2607531"/>
    <lineage>
        <taxon>Eukaryota</taxon>
        <taxon>Metazoa</taxon>
        <taxon>Spiralia</taxon>
        <taxon>Lophotrochozoa</taxon>
        <taxon>Mollusca</taxon>
        <taxon>Cephalopoda</taxon>
        <taxon>Coleoidea</taxon>
        <taxon>Octopodiformes</taxon>
        <taxon>Octopoda</taxon>
        <taxon>Incirrata</taxon>
        <taxon>Octopodidae</taxon>
        <taxon>Octopus</taxon>
    </lineage>
</organism>
<dbReference type="PANTHER" id="PTHR17598:SF13">
    <property type="entry name" value="DNA POLYMERASE DELTA SUBUNIT 3"/>
    <property type="match status" value="1"/>
</dbReference>
<dbReference type="InterPro" id="IPR019038">
    <property type="entry name" value="POLD3"/>
</dbReference>
<feature type="region of interest" description="Disordered" evidence="5">
    <location>
        <begin position="213"/>
        <end position="238"/>
    </location>
</feature>
<evidence type="ECO:0000256" key="2">
    <source>
        <dbReference type="ARBA" id="ARBA00017589"/>
    </source>
</evidence>
<evidence type="ECO:0000256" key="4">
    <source>
        <dbReference type="ARBA" id="ARBA00023242"/>
    </source>
</evidence>
<dbReference type="KEGG" id="osn:115211748"/>
<feature type="compositionally biased region" description="Basic and acidic residues" evidence="5">
    <location>
        <begin position="368"/>
        <end position="386"/>
    </location>
</feature>
<dbReference type="GO" id="GO:0043625">
    <property type="term" value="C:delta DNA polymerase complex"/>
    <property type="evidence" value="ECO:0007669"/>
    <property type="project" value="InterPro"/>
</dbReference>
<dbReference type="Gene3D" id="3.90.1030.20">
    <property type="entry name" value="DNA polymerase delta, p66 (Cdc27) subunit, wHTH domain"/>
    <property type="match status" value="1"/>
</dbReference>
<comment type="subcellular location">
    <subcellularLocation>
        <location evidence="1">Nucleus</location>
    </subcellularLocation>
</comment>
<dbReference type="AlphaFoldDB" id="A0A6P7SD48"/>
<name>A0A6P7SD48_9MOLL</name>
<keyword evidence="4" id="KW-0539">Nucleus</keyword>
<feature type="compositionally biased region" description="Low complexity" evidence="5">
    <location>
        <begin position="177"/>
        <end position="193"/>
    </location>
</feature>
<dbReference type="Pfam" id="PF09507">
    <property type="entry name" value="CDC27"/>
    <property type="match status" value="1"/>
</dbReference>
<evidence type="ECO:0000256" key="1">
    <source>
        <dbReference type="ARBA" id="ARBA00004123"/>
    </source>
</evidence>
<gene>
    <name evidence="7" type="primary">LOC115211748</name>
</gene>
<feature type="compositionally biased region" description="Polar residues" evidence="5">
    <location>
        <begin position="462"/>
        <end position="473"/>
    </location>
</feature>
<feature type="region of interest" description="Disordered" evidence="5">
    <location>
        <begin position="250"/>
        <end position="473"/>
    </location>
</feature>
<dbReference type="Proteomes" id="UP000515154">
    <property type="component" value="Linkage group LG5"/>
</dbReference>
<feature type="compositionally biased region" description="Polar residues" evidence="5">
    <location>
        <begin position="262"/>
        <end position="273"/>
    </location>
</feature>
<feature type="region of interest" description="Disordered" evidence="5">
    <location>
        <begin position="145"/>
        <end position="193"/>
    </location>
</feature>
<dbReference type="InterPro" id="IPR041913">
    <property type="entry name" value="POLD3_sf"/>
</dbReference>
<dbReference type="PANTHER" id="PTHR17598">
    <property type="entry name" value="DNA POLYMERASE DELTA SUBUNIT 3"/>
    <property type="match status" value="1"/>
</dbReference>
<evidence type="ECO:0000313" key="7">
    <source>
        <dbReference type="RefSeq" id="XP_029636262.1"/>
    </source>
</evidence>
<feature type="compositionally biased region" description="Basic and acidic residues" evidence="5">
    <location>
        <begin position="166"/>
        <end position="176"/>
    </location>
</feature>